<evidence type="ECO:0000256" key="2">
    <source>
        <dbReference type="SAM" id="SignalP"/>
    </source>
</evidence>
<feature type="signal peptide" evidence="2">
    <location>
        <begin position="1"/>
        <end position="24"/>
    </location>
</feature>
<keyword evidence="2" id="KW-0732">Signal</keyword>
<feature type="domain" description="PpiC" evidence="3">
    <location>
        <begin position="123"/>
        <end position="213"/>
    </location>
</feature>
<dbReference type="InterPro" id="IPR023058">
    <property type="entry name" value="PPIase_PpiC_CS"/>
</dbReference>
<evidence type="ECO:0000259" key="3">
    <source>
        <dbReference type="PROSITE" id="PS50198"/>
    </source>
</evidence>
<proteinExistence type="predicted"/>
<dbReference type="Gene3D" id="3.10.50.40">
    <property type="match status" value="1"/>
</dbReference>
<dbReference type="InterPro" id="IPR046357">
    <property type="entry name" value="PPIase_dom_sf"/>
</dbReference>
<dbReference type="Pfam" id="PF13616">
    <property type="entry name" value="Rotamase_3"/>
    <property type="match status" value="1"/>
</dbReference>
<comment type="caution">
    <text evidence="4">The sequence shown here is derived from an EMBL/GenBank/DDBJ whole genome shotgun (WGS) entry which is preliminary data.</text>
</comment>
<dbReference type="PROSITE" id="PS50198">
    <property type="entry name" value="PPIC_PPIASE_2"/>
    <property type="match status" value="1"/>
</dbReference>
<keyword evidence="5" id="KW-1185">Reference proteome</keyword>
<dbReference type="InterPro" id="IPR050245">
    <property type="entry name" value="PrsA_foldase"/>
</dbReference>
<organism evidence="4 5">
    <name type="scientific">Geothrix edaphica</name>
    <dbReference type="NCBI Taxonomy" id="2927976"/>
    <lineage>
        <taxon>Bacteria</taxon>
        <taxon>Pseudomonadati</taxon>
        <taxon>Acidobacteriota</taxon>
        <taxon>Holophagae</taxon>
        <taxon>Holophagales</taxon>
        <taxon>Holophagaceae</taxon>
        <taxon>Geothrix</taxon>
    </lineage>
</organism>
<dbReference type="PROSITE" id="PS01096">
    <property type="entry name" value="PPIC_PPIASE_1"/>
    <property type="match status" value="1"/>
</dbReference>
<keyword evidence="1" id="KW-0697">Rotamase</keyword>
<dbReference type="Pfam" id="PF13145">
    <property type="entry name" value="Rotamase_2"/>
    <property type="match status" value="1"/>
</dbReference>
<evidence type="ECO:0000313" key="4">
    <source>
        <dbReference type="EMBL" id="GLH67827.1"/>
    </source>
</evidence>
<dbReference type="InterPro" id="IPR000297">
    <property type="entry name" value="PPIase_PpiC"/>
</dbReference>
<keyword evidence="1" id="KW-0413">Isomerase</keyword>
<dbReference type="SUPFAM" id="SSF54534">
    <property type="entry name" value="FKBP-like"/>
    <property type="match status" value="1"/>
</dbReference>
<gene>
    <name evidence="4" type="ORF">GETHED_21910</name>
</gene>
<sequence>MPVPPTLRSPVALLLLLAGGPALEAKAPLRAAAKEPAPAPGLLRKALLEVHPGLAPEALEAMLRRLETAWSRAQALGLLTGVEWQESVREGRWEILGRAFLDRRPGHVPMTEEQVRAAFLAQGDQRRISHILCPTEAEAAAALARINRGEAFAKVAADVSRDPGSTRSGGDLGWVRQKELVPAFGEPVFAAAPGTLVGPIHSEFGWHLARTSEVRRPNPADFEAQRGILLKQAAEAQLAVKREAVIEGLRKRYPLQADLDVLDADRSTEPLPGDEARIAGRVAGASISLKTLKRYLADRLKAAGQSHSLGASTKARFMEDFADRARLAAAAQKQGLARLPEVRAALWVDQRERAREAFATSHLAAVKVAEVDLQGLYERAPDRFRPVGALRLQVLVADSKARVDEALDQVRKGMPWRVAAGRYGSAEATGDPEPGWVEVEALRRMVPPTLLQPLLTGPLGQPVGPMLGADGFMIFNALERRPGPVPPLAECRDAVRAEYLRERGQALVDQELDRRP</sequence>
<name>A0ABQ5PZL5_9BACT</name>
<dbReference type="Proteomes" id="UP001165044">
    <property type="component" value="Unassembled WGS sequence"/>
</dbReference>
<dbReference type="PANTHER" id="PTHR47245:SF2">
    <property type="entry name" value="PEPTIDYL-PROLYL CIS-TRANS ISOMERASE HP_0175-RELATED"/>
    <property type="match status" value="1"/>
</dbReference>
<reference evidence="4" key="1">
    <citation type="journal article" date="2023" name="Antonie Van Leeuwenhoek">
        <title>Mesoterricola silvestris gen. nov., sp. nov., Mesoterricola sediminis sp. nov., Geothrix oryzae sp. nov., Geothrix edaphica sp. nov., Geothrix rubra sp. nov., and Geothrix limicola sp. nov., six novel members of Acidobacteriota isolated from soils.</title>
        <authorList>
            <person name="Itoh H."/>
            <person name="Sugisawa Y."/>
            <person name="Mise K."/>
            <person name="Xu Z."/>
            <person name="Kuniyasu M."/>
            <person name="Ushijima N."/>
            <person name="Kawano K."/>
            <person name="Kobayashi E."/>
            <person name="Shiratori Y."/>
            <person name="Masuda Y."/>
            <person name="Senoo K."/>
        </authorList>
    </citation>
    <scope>NUCLEOTIDE SEQUENCE</scope>
    <source>
        <strain evidence="4">Red802</strain>
    </source>
</reference>
<dbReference type="EMBL" id="BSDC01000003">
    <property type="protein sequence ID" value="GLH67827.1"/>
    <property type="molecule type" value="Genomic_DNA"/>
</dbReference>
<evidence type="ECO:0000313" key="5">
    <source>
        <dbReference type="Proteomes" id="UP001165044"/>
    </source>
</evidence>
<accession>A0ABQ5PZL5</accession>
<feature type="chain" id="PRO_5047283131" description="PpiC domain-containing protein" evidence="2">
    <location>
        <begin position="25"/>
        <end position="516"/>
    </location>
</feature>
<dbReference type="PANTHER" id="PTHR47245">
    <property type="entry name" value="PEPTIDYLPROLYL ISOMERASE"/>
    <property type="match status" value="1"/>
</dbReference>
<evidence type="ECO:0000256" key="1">
    <source>
        <dbReference type="PROSITE-ProRule" id="PRU00278"/>
    </source>
</evidence>
<dbReference type="RefSeq" id="WP_285609271.1">
    <property type="nucleotide sequence ID" value="NZ_BSDC01000003.1"/>
</dbReference>
<protein>
    <recommendedName>
        <fullName evidence="3">PpiC domain-containing protein</fullName>
    </recommendedName>
</protein>